<evidence type="ECO:0000313" key="3">
    <source>
        <dbReference type="Proteomes" id="UP001549119"/>
    </source>
</evidence>
<gene>
    <name evidence="2" type="ORF">ABIC20_002761</name>
</gene>
<accession>A0ABV2NG29</accession>
<proteinExistence type="predicted"/>
<evidence type="ECO:0000313" key="2">
    <source>
        <dbReference type="EMBL" id="MET3865452.1"/>
    </source>
</evidence>
<sequence length="54" mass="5547">MGALKPEALVVGRTGGFFVSAGPAPADDTPTTRRRHADDGGRGPNDCTVAPRAR</sequence>
<dbReference type="Proteomes" id="UP001549119">
    <property type="component" value="Unassembled WGS sequence"/>
</dbReference>
<dbReference type="RefSeq" id="WP_159392773.1">
    <property type="nucleotide sequence ID" value="NZ_JBEPNV010000001.1"/>
</dbReference>
<feature type="region of interest" description="Disordered" evidence="1">
    <location>
        <begin position="16"/>
        <end position="54"/>
    </location>
</feature>
<evidence type="ECO:0000256" key="1">
    <source>
        <dbReference type="SAM" id="MobiDB-lite"/>
    </source>
</evidence>
<organism evidence="2 3">
    <name type="scientific">Methylobacterium radiotolerans</name>
    <dbReference type="NCBI Taxonomy" id="31998"/>
    <lineage>
        <taxon>Bacteria</taxon>
        <taxon>Pseudomonadati</taxon>
        <taxon>Pseudomonadota</taxon>
        <taxon>Alphaproteobacteria</taxon>
        <taxon>Hyphomicrobiales</taxon>
        <taxon>Methylobacteriaceae</taxon>
        <taxon>Methylobacterium</taxon>
    </lineage>
</organism>
<dbReference type="EMBL" id="JBEPNW010000002">
    <property type="protein sequence ID" value="MET3865452.1"/>
    <property type="molecule type" value="Genomic_DNA"/>
</dbReference>
<name>A0ABV2NG29_9HYPH</name>
<reference evidence="2 3" key="1">
    <citation type="submission" date="2024-06" db="EMBL/GenBank/DDBJ databases">
        <title>Genomics of switchgrass bacterial isolates.</title>
        <authorList>
            <person name="Shade A."/>
        </authorList>
    </citation>
    <scope>NUCLEOTIDE SEQUENCE [LARGE SCALE GENOMIC DNA]</scope>
    <source>
        <strain evidence="2 3">PvP084</strain>
    </source>
</reference>
<keyword evidence="3" id="KW-1185">Reference proteome</keyword>
<protein>
    <submittedName>
        <fullName evidence="2">Uncharacterized protein</fullName>
    </submittedName>
</protein>
<comment type="caution">
    <text evidence="2">The sequence shown here is derived from an EMBL/GenBank/DDBJ whole genome shotgun (WGS) entry which is preliminary data.</text>
</comment>